<evidence type="ECO:0000256" key="1">
    <source>
        <dbReference type="ARBA" id="ARBA00022490"/>
    </source>
</evidence>
<dbReference type="CDD" id="cd00351">
    <property type="entry name" value="TS_Pyrimidine_HMase"/>
    <property type="match status" value="1"/>
</dbReference>
<dbReference type="PIRSF" id="PIRSF036752">
    <property type="entry name" value="TSase_MJ051"/>
    <property type="match status" value="1"/>
</dbReference>
<dbReference type="Pfam" id="PF00303">
    <property type="entry name" value="Thymidylat_synt"/>
    <property type="match status" value="1"/>
</dbReference>
<dbReference type="AlphaFoldDB" id="A0A2A2HBP6"/>
<feature type="domain" description="Thymidylate synthase/dCMP hydroxymethylase" evidence="6">
    <location>
        <begin position="71"/>
        <end position="207"/>
    </location>
</feature>
<dbReference type="RefSeq" id="WP_095609220.1">
    <property type="nucleotide sequence ID" value="NZ_LMVN01000026.1"/>
</dbReference>
<keyword evidence="1 5" id="KW-0963">Cytoplasm</keyword>
<dbReference type="HAMAP" id="MF_01686">
    <property type="entry name" value="Thymidy_synth_arch"/>
    <property type="match status" value="1"/>
</dbReference>
<comment type="function">
    <text evidence="5">May catalyze the biosynthesis of dTMP using an unknown cosubstrate.</text>
</comment>
<dbReference type="InterPro" id="IPR036926">
    <property type="entry name" value="Thymidate_synth/dCMP_Mease_sf"/>
</dbReference>
<dbReference type="Proteomes" id="UP000246004">
    <property type="component" value="Unassembled WGS sequence"/>
</dbReference>
<dbReference type="OrthoDB" id="50118at2157"/>
<evidence type="ECO:0000313" key="7">
    <source>
        <dbReference type="EMBL" id="PAV06788.1"/>
    </source>
</evidence>
<dbReference type="InterPro" id="IPR023451">
    <property type="entry name" value="Thymidate_synth/dCMP_Mease_dom"/>
</dbReference>
<evidence type="ECO:0000313" key="9">
    <source>
        <dbReference type="Proteomes" id="UP000217528"/>
    </source>
</evidence>
<keyword evidence="2 5" id="KW-0489">Methyltransferase</keyword>
<evidence type="ECO:0000256" key="5">
    <source>
        <dbReference type="HAMAP-Rule" id="MF_01686"/>
    </source>
</evidence>
<reference evidence="7 9" key="2">
    <citation type="journal article" date="2017" name="BMC Genomics">
        <title>Genomic analysis of methanogenic archaea reveals a shift towards energy conservation.</title>
        <authorList>
            <person name="Gilmore S.P."/>
            <person name="Henske J.K."/>
            <person name="Sexton J.A."/>
            <person name="Solomon K.V."/>
            <person name="Seppala S."/>
            <person name="Yoo J.I."/>
            <person name="Huyett L.M."/>
            <person name="Pressman A."/>
            <person name="Cogan J.Z."/>
            <person name="Kivenson V."/>
            <person name="Peng X."/>
            <person name="Tan Y."/>
            <person name="Valentine D.L."/>
            <person name="O'Malley M.A."/>
        </authorList>
    </citation>
    <scope>NUCLEOTIDE SEQUENCE [LARGE SCALE GENOMIC DNA]</scope>
    <source>
        <strain evidence="7 9">1R-7</strain>
    </source>
</reference>
<reference evidence="8 10" key="1">
    <citation type="submission" date="2016-04" db="EMBL/GenBank/DDBJ databases">
        <title>Genome sequence of Methanosphaera cuniculi DSM 4103.</title>
        <authorList>
            <person name="Poehlein A."/>
            <person name="Seedorf H."/>
            <person name="Daniel R."/>
        </authorList>
    </citation>
    <scope>NUCLEOTIDE SEQUENCE [LARGE SCALE GENOMIC DNA]</scope>
    <source>
        <strain evidence="8 10">DSM 4103</strain>
    </source>
</reference>
<keyword evidence="9" id="KW-1185">Reference proteome</keyword>
<dbReference type="Proteomes" id="UP000217528">
    <property type="component" value="Unassembled WGS sequence"/>
</dbReference>
<proteinExistence type="inferred from homology"/>
<name>A0A2A2HBP6_9EURY</name>
<sequence length="209" mass="24477">MAKFIRTNSISDAWLTCVKKIMQEGNEVEDERGSKTLELQNVVLEITNPDDNTIPECSPWRDDRLETYKQELLDPNNDQGFVYTYGNRLREYFGIDQLDKCIEKLNDCRESRRAIAITIDPIKDNEVDEIPCLQEIAFLIRDDKLYMTDFFRSNDCGGATFPNLFGIREVGYYVADNTNTKLVNMVHHAMSLHIYEHDWDKCNEILRKY</sequence>
<dbReference type="GO" id="GO:0004799">
    <property type="term" value="F:thymidylate synthase activity"/>
    <property type="evidence" value="ECO:0007669"/>
    <property type="project" value="UniProtKB-UniRule"/>
</dbReference>
<evidence type="ECO:0000313" key="8">
    <source>
        <dbReference type="EMBL" id="PWL08891.1"/>
    </source>
</evidence>
<gene>
    <name evidence="8" type="primary">thyA_1</name>
    <name evidence="5" type="synonym">thyA</name>
    <name evidence="7" type="ORF">ASJ82_06475</name>
    <name evidence="8" type="ORF">MSCUN_02170</name>
</gene>
<evidence type="ECO:0000256" key="3">
    <source>
        <dbReference type="ARBA" id="ARBA00022679"/>
    </source>
</evidence>
<evidence type="ECO:0000259" key="6">
    <source>
        <dbReference type="Pfam" id="PF00303"/>
    </source>
</evidence>
<dbReference type="SUPFAM" id="SSF55831">
    <property type="entry name" value="Thymidylate synthase/dCMP hydroxymethylase"/>
    <property type="match status" value="1"/>
</dbReference>
<keyword evidence="4 5" id="KW-0545">Nucleotide biosynthesis</keyword>
<dbReference type="InterPro" id="IPR014620">
    <property type="entry name" value="Thymidylate_synthase_arc"/>
</dbReference>
<dbReference type="GO" id="GO:0032259">
    <property type="term" value="P:methylation"/>
    <property type="evidence" value="ECO:0007669"/>
    <property type="project" value="UniProtKB-KW"/>
</dbReference>
<dbReference type="Gene3D" id="3.30.572.10">
    <property type="entry name" value="Thymidylate synthase/dCMP hydroxymethylase domain"/>
    <property type="match status" value="1"/>
</dbReference>
<dbReference type="PANTHER" id="PTHR11548">
    <property type="entry name" value="THYMIDYLATE SYNTHASE 1"/>
    <property type="match status" value="1"/>
</dbReference>
<keyword evidence="3 5" id="KW-0808">Transferase</keyword>
<dbReference type="InterPro" id="IPR045097">
    <property type="entry name" value="Thymidate_synth/dCMP_Mease"/>
</dbReference>
<dbReference type="EMBL" id="LWMS01000006">
    <property type="protein sequence ID" value="PWL08891.1"/>
    <property type="molecule type" value="Genomic_DNA"/>
</dbReference>
<dbReference type="EMBL" id="LMVN01000026">
    <property type="protein sequence ID" value="PAV06788.1"/>
    <property type="molecule type" value="Genomic_DNA"/>
</dbReference>
<evidence type="ECO:0000256" key="2">
    <source>
        <dbReference type="ARBA" id="ARBA00022603"/>
    </source>
</evidence>
<comment type="similarity">
    <text evidence="5">Belongs to the thymidylate synthase family. Archaeal-type ThyA subfamily.</text>
</comment>
<dbReference type="PANTHER" id="PTHR11548:SF1">
    <property type="entry name" value="THYMIDYLATE SYNTHASE 1"/>
    <property type="match status" value="1"/>
</dbReference>
<dbReference type="GO" id="GO:0006231">
    <property type="term" value="P:dTMP biosynthetic process"/>
    <property type="evidence" value="ECO:0007669"/>
    <property type="project" value="UniProtKB-UniRule"/>
</dbReference>
<protein>
    <recommendedName>
        <fullName evidence="5">Putative thymidylate synthase</fullName>
        <shortName evidence="5">TS</shortName>
        <shortName evidence="5">TSase</shortName>
        <ecNumber evidence="5">2.1.1.-</ecNumber>
    </recommendedName>
</protein>
<dbReference type="NCBIfam" id="TIGR03283">
    <property type="entry name" value="thy_syn_methano"/>
    <property type="match status" value="1"/>
</dbReference>
<organism evidence="7 9">
    <name type="scientific">Methanosphaera cuniculi</name>
    <dbReference type="NCBI Taxonomy" id="1077256"/>
    <lineage>
        <taxon>Archaea</taxon>
        <taxon>Methanobacteriati</taxon>
        <taxon>Methanobacteriota</taxon>
        <taxon>Methanomada group</taxon>
        <taxon>Methanobacteria</taxon>
        <taxon>Methanobacteriales</taxon>
        <taxon>Methanobacteriaceae</taxon>
        <taxon>Methanosphaera</taxon>
    </lineage>
</organism>
<dbReference type="UniPathway" id="UPA00575"/>
<accession>A0A2A2HBP6</accession>
<comment type="subunit">
    <text evidence="5">Monomer.</text>
</comment>
<evidence type="ECO:0000313" key="10">
    <source>
        <dbReference type="Proteomes" id="UP000246004"/>
    </source>
</evidence>
<dbReference type="EC" id="2.1.1.-" evidence="5"/>
<dbReference type="GO" id="GO:0006235">
    <property type="term" value="P:dTTP biosynthetic process"/>
    <property type="evidence" value="ECO:0007669"/>
    <property type="project" value="UniProtKB-UniRule"/>
</dbReference>
<evidence type="ECO:0000256" key="4">
    <source>
        <dbReference type="ARBA" id="ARBA00022727"/>
    </source>
</evidence>
<comment type="pathway">
    <text evidence="5">Pyrimidine metabolism; dTTP biosynthesis.</text>
</comment>
<comment type="subcellular location">
    <subcellularLocation>
        <location evidence="5">Cytoplasm</location>
    </subcellularLocation>
</comment>
<feature type="active site" evidence="5">
    <location>
        <position position="132"/>
    </location>
</feature>
<dbReference type="GO" id="GO:0005829">
    <property type="term" value="C:cytosol"/>
    <property type="evidence" value="ECO:0007669"/>
    <property type="project" value="TreeGrafter"/>
</dbReference>
<comment type="caution">
    <text evidence="7">The sequence shown here is derived from an EMBL/GenBank/DDBJ whole genome shotgun (WGS) entry which is preliminary data.</text>
</comment>